<keyword evidence="2" id="KW-1185">Reference proteome</keyword>
<comment type="caution">
    <text evidence="1">The sequence shown here is derived from an EMBL/GenBank/DDBJ whole genome shotgun (WGS) entry which is preliminary data.</text>
</comment>
<sequence>MQNSISFLLISKDSLSCPIVGMMCIFLCLGGGNTLSIIPTIICFSAALFLHETLPPTTTEETKEQPLIFHFFKVMAIIVAFYLLAFDVSVMPSSNSDAEAQINEPLFVEEVKKDEDDVVEGWDRDVCDKQHGTDGEGHLCMMMFPFSWRLLALGETLVSSFQAWRPNTISGVI</sequence>
<dbReference type="EMBL" id="CM045762">
    <property type="protein sequence ID" value="KAI8012764.1"/>
    <property type="molecule type" value="Genomic_DNA"/>
</dbReference>
<evidence type="ECO:0000313" key="2">
    <source>
        <dbReference type="Proteomes" id="UP001060215"/>
    </source>
</evidence>
<proteinExistence type="predicted"/>
<organism evidence="1 2">
    <name type="scientific">Camellia lanceoleosa</name>
    <dbReference type="NCBI Taxonomy" id="1840588"/>
    <lineage>
        <taxon>Eukaryota</taxon>
        <taxon>Viridiplantae</taxon>
        <taxon>Streptophyta</taxon>
        <taxon>Embryophyta</taxon>
        <taxon>Tracheophyta</taxon>
        <taxon>Spermatophyta</taxon>
        <taxon>Magnoliopsida</taxon>
        <taxon>eudicotyledons</taxon>
        <taxon>Gunneridae</taxon>
        <taxon>Pentapetalae</taxon>
        <taxon>asterids</taxon>
        <taxon>Ericales</taxon>
        <taxon>Theaceae</taxon>
        <taxon>Camellia</taxon>
    </lineage>
</organism>
<name>A0ACC0HH71_9ERIC</name>
<reference evidence="1 2" key="1">
    <citation type="journal article" date="2022" name="Plant J.">
        <title>Chromosome-level genome of Camellia lanceoleosa provides a valuable resource for understanding genome evolution and self-incompatibility.</title>
        <authorList>
            <person name="Gong W."/>
            <person name="Xiao S."/>
            <person name="Wang L."/>
            <person name="Liao Z."/>
            <person name="Chang Y."/>
            <person name="Mo W."/>
            <person name="Hu G."/>
            <person name="Li W."/>
            <person name="Zhao G."/>
            <person name="Zhu H."/>
            <person name="Hu X."/>
            <person name="Ji K."/>
            <person name="Xiang X."/>
            <person name="Song Q."/>
            <person name="Yuan D."/>
            <person name="Jin S."/>
            <person name="Zhang L."/>
        </authorList>
    </citation>
    <scope>NUCLEOTIDE SEQUENCE [LARGE SCALE GENOMIC DNA]</scope>
    <source>
        <strain evidence="1">SQ_2022a</strain>
    </source>
</reference>
<evidence type="ECO:0000313" key="1">
    <source>
        <dbReference type="EMBL" id="KAI8012764.1"/>
    </source>
</evidence>
<dbReference type="Proteomes" id="UP001060215">
    <property type="component" value="Chromosome 5"/>
</dbReference>
<protein>
    <submittedName>
        <fullName evidence="1">Uncharacterized protein</fullName>
    </submittedName>
</protein>
<accession>A0ACC0HH71</accession>
<gene>
    <name evidence="1" type="ORF">LOK49_LG06G02346</name>
</gene>